<organism evidence="1">
    <name type="scientific">marine metagenome</name>
    <dbReference type="NCBI Taxonomy" id="408172"/>
    <lineage>
        <taxon>unclassified sequences</taxon>
        <taxon>metagenomes</taxon>
        <taxon>ecological metagenomes</taxon>
    </lineage>
</organism>
<evidence type="ECO:0000313" key="1">
    <source>
        <dbReference type="EMBL" id="SVD24674.1"/>
    </source>
</evidence>
<dbReference type="AlphaFoldDB" id="A0A382TRG3"/>
<gene>
    <name evidence="1" type="ORF">METZ01_LOCUS377528</name>
</gene>
<dbReference type="Gene3D" id="3.10.129.10">
    <property type="entry name" value="Hotdog Thioesterase"/>
    <property type="match status" value="1"/>
</dbReference>
<dbReference type="InterPro" id="IPR029069">
    <property type="entry name" value="HotDog_dom_sf"/>
</dbReference>
<dbReference type="EMBL" id="UINC01138616">
    <property type="protein sequence ID" value="SVD24674.1"/>
    <property type="molecule type" value="Genomic_DNA"/>
</dbReference>
<name>A0A382TRG3_9ZZZZ</name>
<accession>A0A382TRG3</accession>
<reference evidence="1" key="1">
    <citation type="submission" date="2018-05" db="EMBL/GenBank/DDBJ databases">
        <authorList>
            <person name="Lanie J.A."/>
            <person name="Ng W.-L."/>
            <person name="Kazmierczak K.M."/>
            <person name="Andrzejewski T.M."/>
            <person name="Davidsen T.M."/>
            <person name="Wayne K.J."/>
            <person name="Tettelin H."/>
            <person name="Glass J.I."/>
            <person name="Rusch D."/>
            <person name="Podicherti R."/>
            <person name="Tsui H.-C.T."/>
            <person name="Winkler M.E."/>
        </authorList>
    </citation>
    <scope>NUCLEOTIDE SEQUENCE</scope>
</reference>
<dbReference type="SUPFAM" id="SSF54637">
    <property type="entry name" value="Thioesterase/thiol ester dehydrase-isomerase"/>
    <property type="match status" value="1"/>
</dbReference>
<proteinExistence type="predicted"/>
<protein>
    <submittedName>
        <fullName evidence="1">Uncharacterized protein</fullName>
    </submittedName>
</protein>
<sequence>MEGCLQELIPHNNCFGCGPQNESGLQLKSYWSGVGPSRAIFLPKPWHCAGPKHFVNGGIISTIIDCHCICTATAAPILMKTEK</sequence>